<dbReference type="SUPFAM" id="SSF57903">
    <property type="entry name" value="FYVE/PHD zinc finger"/>
    <property type="match status" value="1"/>
</dbReference>
<dbReference type="CDD" id="cd22791">
    <property type="entry name" value="OTU_VRTN"/>
    <property type="match status" value="1"/>
</dbReference>
<gene>
    <name evidence="2" type="ORF">PACLA_8A057200</name>
</gene>
<feature type="non-terminal residue" evidence="2">
    <location>
        <position position="377"/>
    </location>
</feature>
<feature type="compositionally biased region" description="Basic and acidic residues" evidence="1">
    <location>
        <begin position="1"/>
        <end position="10"/>
    </location>
</feature>
<evidence type="ECO:0000256" key="1">
    <source>
        <dbReference type="SAM" id="MobiDB-lite"/>
    </source>
</evidence>
<comment type="caution">
    <text evidence="2">The sequence shown here is derived from an EMBL/GenBank/DDBJ whole genome shotgun (WGS) entry which is preliminary data.</text>
</comment>
<protein>
    <submittedName>
        <fullName evidence="2">Uncharacterized protein</fullName>
    </submittedName>
</protein>
<dbReference type="CDD" id="cd15517">
    <property type="entry name" value="PHD_TCF19_like"/>
    <property type="match status" value="1"/>
</dbReference>
<organism evidence="2 3">
    <name type="scientific">Paramuricea clavata</name>
    <name type="common">Red gorgonian</name>
    <name type="synonym">Violescent sea-whip</name>
    <dbReference type="NCBI Taxonomy" id="317549"/>
    <lineage>
        <taxon>Eukaryota</taxon>
        <taxon>Metazoa</taxon>
        <taxon>Cnidaria</taxon>
        <taxon>Anthozoa</taxon>
        <taxon>Octocorallia</taxon>
        <taxon>Malacalcyonacea</taxon>
        <taxon>Plexauridae</taxon>
        <taxon>Paramuricea</taxon>
    </lineage>
</organism>
<dbReference type="Gene3D" id="3.30.40.10">
    <property type="entry name" value="Zinc/RING finger domain, C3HC4 (zinc finger)"/>
    <property type="match status" value="1"/>
</dbReference>
<evidence type="ECO:0000313" key="3">
    <source>
        <dbReference type="Proteomes" id="UP001152795"/>
    </source>
</evidence>
<dbReference type="InterPro" id="IPR013083">
    <property type="entry name" value="Znf_RING/FYVE/PHD"/>
</dbReference>
<keyword evidence="3" id="KW-1185">Reference proteome</keyword>
<reference evidence="2" key="1">
    <citation type="submission" date="2020-04" db="EMBL/GenBank/DDBJ databases">
        <authorList>
            <person name="Alioto T."/>
            <person name="Alioto T."/>
            <person name="Gomez Garrido J."/>
        </authorList>
    </citation>
    <scope>NUCLEOTIDE SEQUENCE</scope>
    <source>
        <strain evidence="2">A484AB</strain>
    </source>
</reference>
<feature type="non-terminal residue" evidence="2">
    <location>
        <position position="1"/>
    </location>
</feature>
<proteinExistence type="predicted"/>
<name>A0A6S7KH05_PARCT</name>
<dbReference type="EMBL" id="CACRXK020034257">
    <property type="protein sequence ID" value="CAB4044207.1"/>
    <property type="molecule type" value="Genomic_DNA"/>
</dbReference>
<evidence type="ECO:0000313" key="2">
    <source>
        <dbReference type="EMBL" id="CAB4044207.1"/>
    </source>
</evidence>
<accession>A0A6S7KH05</accession>
<feature type="region of interest" description="Disordered" evidence="1">
    <location>
        <begin position="1"/>
        <end position="46"/>
    </location>
</feature>
<dbReference type="InterPro" id="IPR047273">
    <property type="entry name" value="VRTN_OTU_dom"/>
</dbReference>
<dbReference type="AlphaFoldDB" id="A0A6S7KH05"/>
<dbReference type="InterPro" id="IPR011011">
    <property type="entry name" value="Znf_FYVE_PHD"/>
</dbReference>
<feature type="compositionally biased region" description="Basic residues" evidence="1">
    <location>
        <begin position="11"/>
        <end position="26"/>
    </location>
</feature>
<sequence length="377" mass="42853">KVDVAEDTKAKQKKSSNRKPALKKKATMNELTQSKENNLQELNENEQKNRKRVQNLCCTCNKECEITSKTAVLCSKCKLWYHANCEGLKPNEMKILEKEFSQDYICETDCANQNGHFDYDSSISRLESRLPSATKLEKILLRNYPLTSGSKVFELDIDGKKEDKISKNILSSVETGRASGRKPAWVSSKGTSSLFDALSVATYGDESCAKELHVRTRIELSAGMKFYKTEYDTSGLNNITKDKELQEFKEFRESSLNFIQAAATVLQRNIESVCPAVSKKNKCVEVLNRQFKPRRKIVGGESRTVYIMWTSTSPKQNESWTPNHFVPLLQVCDSKIAAKRLAELKKKMITPDHDPDMIITLKPNDDGYKMLKYFPGN</sequence>
<dbReference type="OrthoDB" id="6162110at2759"/>
<dbReference type="Proteomes" id="UP001152795">
    <property type="component" value="Unassembled WGS sequence"/>
</dbReference>